<dbReference type="InterPro" id="IPR001173">
    <property type="entry name" value="Glyco_trans_2-like"/>
</dbReference>
<dbReference type="SUPFAM" id="SSF53448">
    <property type="entry name" value="Nucleotide-diphospho-sugar transferases"/>
    <property type="match status" value="1"/>
</dbReference>
<dbReference type="PANTHER" id="PTHR43685:SF3">
    <property type="entry name" value="SLR2126 PROTEIN"/>
    <property type="match status" value="1"/>
</dbReference>
<dbReference type="InterPro" id="IPR029044">
    <property type="entry name" value="Nucleotide-diphossugar_trans"/>
</dbReference>
<dbReference type="Gene3D" id="3.90.550.10">
    <property type="entry name" value="Spore Coat Polysaccharide Biosynthesis Protein SpsA, Chain A"/>
    <property type="match status" value="1"/>
</dbReference>
<sequence length="330" mass="38068">MTQDSFSLTVAIPTYNGAQRLPEVLEALRHQSHRSKIDWDIVVIDNNSTDTTHQVIQAYQSNWEKHYPLTYYFEPKQGPAFARQRAIKEAKGLYIAFLDDDNIPATNWISSIYEFSQNHPQAGAFGGQIHGEYEVKPPENFKQIAAFLAIGEHGNQPFRFDPDNLRLPPTAGLVVKKQAWQEAVPKTPQLVGSQRNILARGDDYELLLYLHKQGWEIWYNPQMHINHKIPAFRLERNYLLSLARACGLATFQLRMINAKTIDKPVIFVRTILGNLRRIIKQRLKYGERLKSELIPAVEMEFYRGSMMSVLVWLNNVWNAKFGSVEKSEDQ</sequence>
<protein>
    <submittedName>
        <fullName evidence="2">Glycosyl transferase</fullName>
    </submittedName>
</protein>
<evidence type="ECO:0000259" key="1">
    <source>
        <dbReference type="Pfam" id="PF00535"/>
    </source>
</evidence>
<organism evidence="2 3">
    <name type="scientific">Limnospira platensis NIES-46</name>
    <dbReference type="NCBI Taxonomy" id="1236695"/>
    <lineage>
        <taxon>Bacteria</taxon>
        <taxon>Bacillati</taxon>
        <taxon>Cyanobacteriota</taxon>
        <taxon>Cyanophyceae</taxon>
        <taxon>Oscillatoriophycideae</taxon>
        <taxon>Oscillatoriales</taxon>
        <taxon>Sirenicapillariaceae</taxon>
        <taxon>Limnospira</taxon>
    </lineage>
</organism>
<reference evidence="2 3" key="1">
    <citation type="journal article" date="2019" name="J Genomics">
        <title>The Draft Genome of a Hydrogen-producing Cyanobacterium, Arthrospira platensis NIES-46.</title>
        <authorList>
            <person name="Suzuki S."/>
            <person name="Yamaguchi H."/>
            <person name="Kawachi M."/>
        </authorList>
    </citation>
    <scope>NUCLEOTIDE SEQUENCE [LARGE SCALE GENOMIC DNA]</scope>
    <source>
        <strain evidence="2 3">NIES-46</strain>
    </source>
</reference>
<gene>
    <name evidence="2" type="ORF">NIES46_42820</name>
</gene>
<evidence type="ECO:0000313" key="3">
    <source>
        <dbReference type="Proteomes" id="UP000326169"/>
    </source>
</evidence>
<dbReference type="GeneID" id="301685046"/>
<proteinExistence type="predicted"/>
<comment type="caution">
    <text evidence="2">The sequence shown here is derived from an EMBL/GenBank/DDBJ whole genome shotgun (WGS) entry which is preliminary data.</text>
</comment>
<dbReference type="PANTHER" id="PTHR43685">
    <property type="entry name" value="GLYCOSYLTRANSFERASE"/>
    <property type="match status" value="1"/>
</dbReference>
<evidence type="ECO:0000313" key="2">
    <source>
        <dbReference type="EMBL" id="GCE96213.1"/>
    </source>
</evidence>
<keyword evidence="3" id="KW-1185">Reference proteome</keyword>
<feature type="domain" description="Glycosyltransferase 2-like" evidence="1">
    <location>
        <begin position="9"/>
        <end position="147"/>
    </location>
</feature>
<dbReference type="Proteomes" id="UP000326169">
    <property type="component" value="Unassembled WGS sequence"/>
</dbReference>
<dbReference type="GO" id="GO:0016740">
    <property type="term" value="F:transferase activity"/>
    <property type="evidence" value="ECO:0007669"/>
    <property type="project" value="UniProtKB-KW"/>
</dbReference>
<dbReference type="EMBL" id="BIMW01000175">
    <property type="protein sequence ID" value="GCE96213.1"/>
    <property type="molecule type" value="Genomic_DNA"/>
</dbReference>
<accession>A0A5M3T941</accession>
<keyword evidence="2" id="KW-0808">Transferase</keyword>
<dbReference type="RefSeq" id="WP_006618937.1">
    <property type="nucleotide sequence ID" value="NZ_BIMW01000175.1"/>
</dbReference>
<dbReference type="InterPro" id="IPR050834">
    <property type="entry name" value="Glycosyltransf_2"/>
</dbReference>
<dbReference type="NCBIfam" id="NF038302">
    <property type="entry name" value="EPS_HpsE"/>
    <property type="match status" value="1"/>
</dbReference>
<dbReference type="Pfam" id="PF00535">
    <property type="entry name" value="Glycos_transf_2"/>
    <property type="match status" value="1"/>
</dbReference>
<name>A0A5M3T941_LIMPL</name>
<dbReference type="CDD" id="cd00761">
    <property type="entry name" value="Glyco_tranf_GTA_type"/>
    <property type="match status" value="1"/>
</dbReference>